<evidence type="ECO:0000256" key="8">
    <source>
        <dbReference type="ARBA" id="ARBA00022884"/>
    </source>
</evidence>
<evidence type="ECO:0000256" key="4">
    <source>
        <dbReference type="ARBA" id="ARBA00022490"/>
    </source>
</evidence>
<evidence type="ECO:0000256" key="6">
    <source>
        <dbReference type="ARBA" id="ARBA00022553"/>
    </source>
</evidence>
<dbReference type="GO" id="GO:0034475">
    <property type="term" value="P:U4 snRNA 3'-end processing"/>
    <property type="evidence" value="ECO:0007669"/>
    <property type="project" value="TreeGrafter"/>
</dbReference>
<dbReference type="GO" id="GO:0000467">
    <property type="term" value="P:exonucleolytic trimming to generate mature 3'-end of 5.8S rRNA from tricistronic rRNA transcript (SSU-rRNA, 5.8S rRNA, LSU-rRNA)"/>
    <property type="evidence" value="ECO:0007669"/>
    <property type="project" value="TreeGrafter"/>
</dbReference>
<evidence type="ECO:0000256" key="11">
    <source>
        <dbReference type="ARBA" id="ARBA00063049"/>
    </source>
</evidence>
<reference evidence="17" key="1">
    <citation type="journal article" date="2023" name="Mol. Biol. Evol.">
        <title>Third-Generation Sequencing Reveals the Adaptive Role of the Epigenome in Three Deep-Sea Polychaetes.</title>
        <authorList>
            <person name="Perez M."/>
            <person name="Aroh O."/>
            <person name="Sun Y."/>
            <person name="Lan Y."/>
            <person name="Juniper S.K."/>
            <person name="Young C.R."/>
            <person name="Angers B."/>
            <person name="Qian P.Y."/>
        </authorList>
    </citation>
    <scope>NUCLEOTIDE SEQUENCE</scope>
    <source>
        <strain evidence="17">R07B-5</strain>
    </source>
</reference>
<keyword evidence="6" id="KW-0597">Phosphoprotein</keyword>
<evidence type="ECO:0000259" key="14">
    <source>
        <dbReference type="Pfam" id="PF14382"/>
    </source>
</evidence>
<evidence type="ECO:0000259" key="16">
    <source>
        <dbReference type="Pfam" id="PF21266"/>
    </source>
</evidence>
<evidence type="ECO:0000256" key="2">
    <source>
        <dbReference type="ARBA" id="ARBA00004604"/>
    </source>
</evidence>
<dbReference type="Pfam" id="PF14382">
    <property type="entry name" value="ECR1_N"/>
    <property type="match status" value="1"/>
</dbReference>
<feature type="domain" description="Exosome complex component N-terminal" evidence="14">
    <location>
        <begin position="25"/>
        <end position="62"/>
    </location>
</feature>
<dbReference type="InterPro" id="IPR025721">
    <property type="entry name" value="Exosome_cplx_N_dom"/>
</dbReference>
<dbReference type="InterPro" id="IPR026699">
    <property type="entry name" value="Exosome_RNA_bind1/RRP40/RRP4"/>
</dbReference>
<dbReference type="PANTHER" id="PTHR21321">
    <property type="entry name" value="PNAS-3 RELATED"/>
    <property type="match status" value="1"/>
</dbReference>
<evidence type="ECO:0000256" key="10">
    <source>
        <dbReference type="ARBA" id="ARBA00032383"/>
    </source>
</evidence>
<dbReference type="CDD" id="cd05789">
    <property type="entry name" value="S1_Rrp4"/>
    <property type="match status" value="1"/>
</dbReference>
<evidence type="ECO:0000256" key="9">
    <source>
        <dbReference type="ARBA" id="ARBA00023242"/>
    </source>
</evidence>
<comment type="similarity">
    <text evidence="3">Belongs to the RRP4 family.</text>
</comment>
<dbReference type="CDD" id="cd22525">
    <property type="entry name" value="KH-I_Rrp4_eukar"/>
    <property type="match status" value="1"/>
</dbReference>
<evidence type="ECO:0000256" key="1">
    <source>
        <dbReference type="ARBA" id="ARBA00004496"/>
    </source>
</evidence>
<dbReference type="Pfam" id="PF15985">
    <property type="entry name" value="KH_6"/>
    <property type="match status" value="1"/>
</dbReference>
<accession>A0AAD9UDL5</accession>
<evidence type="ECO:0000313" key="17">
    <source>
        <dbReference type="EMBL" id="KAK2185421.1"/>
    </source>
</evidence>
<dbReference type="GO" id="GO:0005730">
    <property type="term" value="C:nucleolus"/>
    <property type="evidence" value="ECO:0007669"/>
    <property type="project" value="UniProtKB-SubCell"/>
</dbReference>
<dbReference type="GO" id="GO:0000177">
    <property type="term" value="C:cytoplasmic exosome (RNase complex)"/>
    <property type="evidence" value="ECO:0007669"/>
    <property type="project" value="TreeGrafter"/>
</dbReference>
<dbReference type="FunFam" id="2.40.50.100:FF:000022">
    <property type="entry name" value="Exosome complex component RRP4"/>
    <property type="match status" value="1"/>
</dbReference>
<dbReference type="PANTHER" id="PTHR21321:SF4">
    <property type="entry name" value="EXOSOME COMPLEX COMPONENT RRP4"/>
    <property type="match status" value="1"/>
</dbReference>
<evidence type="ECO:0000256" key="3">
    <source>
        <dbReference type="ARBA" id="ARBA00009155"/>
    </source>
</evidence>
<organism evidence="17 18">
    <name type="scientific">Ridgeia piscesae</name>
    <name type="common">Tubeworm</name>
    <dbReference type="NCBI Taxonomy" id="27915"/>
    <lineage>
        <taxon>Eukaryota</taxon>
        <taxon>Metazoa</taxon>
        <taxon>Spiralia</taxon>
        <taxon>Lophotrochozoa</taxon>
        <taxon>Annelida</taxon>
        <taxon>Polychaeta</taxon>
        <taxon>Sedentaria</taxon>
        <taxon>Canalipalpata</taxon>
        <taxon>Sabellida</taxon>
        <taxon>Siboglinidae</taxon>
        <taxon>Ridgeia</taxon>
    </lineage>
</organism>
<feature type="domain" description="K Homology" evidence="15">
    <location>
        <begin position="168"/>
        <end position="207"/>
    </location>
</feature>
<evidence type="ECO:0000259" key="15">
    <source>
        <dbReference type="Pfam" id="PF15985"/>
    </source>
</evidence>
<dbReference type="SUPFAM" id="SSF110324">
    <property type="entry name" value="Ribosomal L27 protein-like"/>
    <property type="match status" value="1"/>
</dbReference>
<name>A0AAD9UDL5_RIDPI</name>
<evidence type="ECO:0000256" key="12">
    <source>
        <dbReference type="ARBA" id="ARBA00071123"/>
    </source>
</evidence>
<evidence type="ECO:0000256" key="7">
    <source>
        <dbReference type="ARBA" id="ARBA00022835"/>
    </source>
</evidence>
<dbReference type="SUPFAM" id="SSF50249">
    <property type="entry name" value="Nucleic acid-binding proteins"/>
    <property type="match status" value="1"/>
</dbReference>
<dbReference type="InterPro" id="IPR004088">
    <property type="entry name" value="KH_dom_type_1"/>
</dbReference>
<dbReference type="Proteomes" id="UP001209878">
    <property type="component" value="Unassembled WGS sequence"/>
</dbReference>
<dbReference type="AlphaFoldDB" id="A0AAD9UDL5"/>
<dbReference type="Pfam" id="PF21266">
    <property type="entry name" value="S1_RRP4"/>
    <property type="match status" value="1"/>
</dbReference>
<keyword evidence="4" id="KW-0963">Cytoplasm</keyword>
<keyword evidence="8" id="KW-0694">RNA-binding</keyword>
<gene>
    <name evidence="17" type="ORF">NP493_237g01048</name>
</gene>
<comment type="subunit">
    <text evidence="11">Component of the RNA exosome core complex (Exo-9), composed of EXOSC1, EXOSC2, EXOSC3, EXOSC4, EXOSC5, EXOSC6, EXOSC7, EXOSC8 and EXOSC9; within the complex interacts with EXOSC4 and EXOSC7. The catalytically inactive RNA exosome core complex (Exo-9) associates with the catalytic subunit EXOSC10/RRP6. Exo-9 may associate with DIS3 to form the nucleolar exosome complex, or DIS3L to form the cytoplasmic exosome complex. Exo-9 is formed by a hexameric base ring consisting of the heterodimers EXOSC4-EXOSC9, EXOSC5-EXOSC8 and EXOSC6-EXOSC7, and a cap ring consisting of EXOSC1, EXOSC2 and EXOSC3. The RNA exosome complex associates with cofactors C1D/RRP47, MPHOSPH6/MPP6 and MTREX/MTR4. Interacts with GTPBP1. Interacts with ZFP36L1 (via N-terminus).</text>
</comment>
<dbReference type="GO" id="GO:0071034">
    <property type="term" value="P:CUT catabolic process"/>
    <property type="evidence" value="ECO:0007669"/>
    <property type="project" value="TreeGrafter"/>
</dbReference>
<keyword evidence="9" id="KW-0539">Nucleus</keyword>
<dbReference type="GO" id="GO:0003723">
    <property type="term" value="F:RNA binding"/>
    <property type="evidence" value="ECO:0007669"/>
    <property type="project" value="UniProtKB-KW"/>
</dbReference>
<dbReference type="InterPro" id="IPR036612">
    <property type="entry name" value="KH_dom_type_1_sf"/>
</dbReference>
<comment type="subcellular location">
    <subcellularLocation>
        <location evidence="1">Cytoplasm</location>
    </subcellularLocation>
    <subcellularLocation>
        <location evidence="2">Nucleus</location>
        <location evidence="2">Nucleolus</location>
    </subcellularLocation>
</comment>
<keyword evidence="5" id="KW-0698">rRNA processing</keyword>
<protein>
    <recommendedName>
        <fullName evidence="12">Exosome complex component RRP4</fullName>
    </recommendedName>
    <alternativeName>
        <fullName evidence="13">Exosome component 2</fullName>
    </alternativeName>
    <alternativeName>
        <fullName evidence="10">Ribosomal RNA-processing protein 4</fullName>
    </alternativeName>
</protein>
<sequence>MALEIHLATSRVQKDLVSNEDPKHIVTPGEVITADSGFMRGHGTYMEDDKLYASVAGCVERVNKLICVKPVKSRYNGEVGDVVIGRILQVGQRRWKVDIHSRQDAILMLSAVNLPGGELRRRSEEDERMMRDYLAEGDIISAEVQAIFSDGALSLHTRSLKYGKLSQGTLVHVAPSLVKRRKTHFHNLPCGASIILGNNGYVWICPTVNEDTDHTGGFIENTEPVSLADREVVARLHNCVIALAQHRMMLYDTSILYTFEASLKYQVSSA</sequence>
<proteinExistence type="inferred from homology"/>
<dbReference type="GO" id="GO:0071038">
    <property type="term" value="P:TRAMP-dependent tRNA surveillance pathway"/>
    <property type="evidence" value="ECO:0007669"/>
    <property type="project" value="TreeGrafter"/>
</dbReference>
<dbReference type="InterPro" id="IPR012340">
    <property type="entry name" value="NA-bd_OB-fold"/>
</dbReference>
<comment type="caution">
    <text evidence="17">The sequence shown here is derived from an EMBL/GenBank/DDBJ whole genome shotgun (WGS) entry which is preliminary data.</text>
</comment>
<evidence type="ECO:0000256" key="13">
    <source>
        <dbReference type="ARBA" id="ARBA00083627"/>
    </source>
</evidence>
<feature type="domain" description="RRP4 S1" evidence="16">
    <location>
        <begin position="74"/>
        <end position="145"/>
    </location>
</feature>
<dbReference type="Gene3D" id="2.40.50.140">
    <property type="entry name" value="Nucleic acid-binding proteins"/>
    <property type="match status" value="1"/>
</dbReference>
<dbReference type="GO" id="GO:0071035">
    <property type="term" value="P:nuclear polyadenylation-dependent rRNA catabolic process"/>
    <property type="evidence" value="ECO:0007669"/>
    <property type="project" value="TreeGrafter"/>
</dbReference>
<keyword evidence="7" id="KW-0271">Exosome</keyword>
<keyword evidence="18" id="KW-1185">Reference proteome</keyword>
<evidence type="ECO:0000313" key="18">
    <source>
        <dbReference type="Proteomes" id="UP001209878"/>
    </source>
</evidence>
<evidence type="ECO:0000256" key="5">
    <source>
        <dbReference type="ARBA" id="ARBA00022552"/>
    </source>
</evidence>
<dbReference type="Gene3D" id="2.40.50.100">
    <property type="match status" value="1"/>
</dbReference>
<dbReference type="InterPro" id="IPR048565">
    <property type="entry name" value="S1_RRP4"/>
</dbReference>
<dbReference type="SUPFAM" id="SSF54791">
    <property type="entry name" value="Eukaryotic type KH-domain (KH-domain type I)"/>
    <property type="match status" value="1"/>
</dbReference>
<dbReference type="GO" id="GO:0071051">
    <property type="term" value="P:poly(A)-dependent snoRNA 3'-end processing"/>
    <property type="evidence" value="ECO:0007669"/>
    <property type="project" value="TreeGrafter"/>
</dbReference>
<dbReference type="GO" id="GO:0000176">
    <property type="term" value="C:nuclear exosome (RNase complex)"/>
    <property type="evidence" value="ECO:0007669"/>
    <property type="project" value="TreeGrafter"/>
</dbReference>
<dbReference type="EMBL" id="JAODUO010000237">
    <property type="protein sequence ID" value="KAK2185421.1"/>
    <property type="molecule type" value="Genomic_DNA"/>
</dbReference>
<dbReference type="FunFam" id="2.40.50.140:FF:000038">
    <property type="entry name" value="Exosome complex component RRP4"/>
    <property type="match status" value="1"/>
</dbReference>